<protein>
    <recommendedName>
        <fullName evidence="4">Glycosyltransferase RgtA/B/C/D-like domain-containing protein</fullName>
    </recommendedName>
</protein>
<evidence type="ECO:0000313" key="2">
    <source>
        <dbReference type="EMBL" id="KKU31411.1"/>
    </source>
</evidence>
<feature type="transmembrane region" description="Helical" evidence="1">
    <location>
        <begin position="310"/>
        <end position="327"/>
    </location>
</feature>
<gene>
    <name evidence="2" type="ORF">UX44_C0006G0002</name>
</gene>
<keyword evidence="1" id="KW-0472">Membrane</keyword>
<dbReference type="EMBL" id="LCMF01000006">
    <property type="protein sequence ID" value="KKU31411.1"/>
    <property type="molecule type" value="Genomic_DNA"/>
</dbReference>
<feature type="transmembrane region" description="Helical" evidence="1">
    <location>
        <begin position="126"/>
        <end position="147"/>
    </location>
</feature>
<accession>A0A0G1PF96</accession>
<evidence type="ECO:0000256" key="1">
    <source>
        <dbReference type="SAM" id="Phobius"/>
    </source>
</evidence>
<feature type="transmembrane region" description="Helical" evidence="1">
    <location>
        <begin position="339"/>
        <end position="359"/>
    </location>
</feature>
<reference evidence="2 3" key="1">
    <citation type="journal article" date="2015" name="Nature">
        <title>rRNA introns, odd ribosomes, and small enigmatic genomes across a large radiation of phyla.</title>
        <authorList>
            <person name="Brown C.T."/>
            <person name="Hug L.A."/>
            <person name="Thomas B.C."/>
            <person name="Sharon I."/>
            <person name="Castelle C.J."/>
            <person name="Singh A."/>
            <person name="Wilkins M.J."/>
            <person name="Williams K.H."/>
            <person name="Banfield J.F."/>
        </authorList>
    </citation>
    <scope>NUCLEOTIDE SEQUENCE [LARGE SCALE GENOMIC DNA]</scope>
</reference>
<sequence length="467" mass="53464">MSKIWKLAIISFLVFFFSWFFAYKANINPLAIQSEDTLPAMFLPVAIIKEKTLYLDSYYKMMLGKYPHPDDKTFEKELTPFYLKKVIAKDGTAHFVSAFPLMAGILSIPIYFLPLLLGMPTSFENLIILAHLASAIIVSISGVFLYVLLKKHFSLDEKASVVLTLVYLFGTANYAMASQSLWQHGTLQLFIIAYMFCLFEFISNTAHKRYAILSGLVVGFAVLSRPTSALIIPFTLLLVVERLEITRELANASFLYICGLFLPLLFFFWYNTVFYVDIANQGYTDQLFVNWLGKFPEGFIGTWFSPSKGILIYSPVFVFSLVGFYLAMAKKAWRGNLKYLVFGCIVVLHTLFMGSWKHWFGGWSYGYRMASDVIPFLILLMVPYTSSPFFERTKVWFYGLLGVSALVQIFGIFFFDGIWHAAYDTGYKNTAWLWSIKDSEFAFNVRRIFVKFGLLEKACEKCLPGKV</sequence>
<dbReference type="Proteomes" id="UP000034732">
    <property type="component" value="Unassembled WGS sequence"/>
</dbReference>
<keyword evidence="1" id="KW-0812">Transmembrane</keyword>
<dbReference type="AlphaFoldDB" id="A0A0G1PF96"/>
<feature type="transmembrane region" description="Helical" evidence="1">
    <location>
        <begin position="212"/>
        <end position="240"/>
    </location>
</feature>
<feature type="transmembrane region" description="Helical" evidence="1">
    <location>
        <begin position="252"/>
        <end position="270"/>
    </location>
</feature>
<feature type="transmembrane region" description="Helical" evidence="1">
    <location>
        <begin position="189"/>
        <end position="206"/>
    </location>
</feature>
<evidence type="ECO:0000313" key="3">
    <source>
        <dbReference type="Proteomes" id="UP000034732"/>
    </source>
</evidence>
<organism evidence="2 3">
    <name type="scientific">candidate division WWE3 bacterium GW2011_GWA1_46_21</name>
    <dbReference type="NCBI Taxonomy" id="1619107"/>
    <lineage>
        <taxon>Bacteria</taxon>
        <taxon>Katanobacteria</taxon>
    </lineage>
</organism>
<evidence type="ECO:0008006" key="4">
    <source>
        <dbReference type="Google" id="ProtNLM"/>
    </source>
</evidence>
<keyword evidence="1" id="KW-1133">Transmembrane helix</keyword>
<feature type="transmembrane region" description="Helical" evidence="1">
    <location>
        <begin position="93"/>
        <end position="114"/>
    </location>
</feature>
<name>A0A0G1PF96_UNCKA</name>
<comment type="caution">
    <text evidence="2">The sequence shown here is derived from an EMBL/GenBank/DDBJ whole genome shotgun (WGS) entry which is preliminary data.</text>
</comment>
<proteinExistence type="predicted"/>
<feature type="transmembrane region" description="Helical" evidence="1">
    <location>
        <begin position="395"/>
        <end position="415"/>
    </location>
</feature>